<keyword evidence="4" id="KW-0067">ATP-binding</keyword>
<dbReference type="InterPro" id="IPR050763">
    <property type="entry name" value="ABC_transporter_ATP-binding"/>
</dbReference>
<keyword evidence="2" id="KW-0813">Transport</keyword>
<comment type="similarity">
    <text evidence="1">Belongs to the ABC transporter superfamily.</text>
</comment>
<dbReference type="GO" id="GO:0016887">
    <property type="term" value="F:ATP hydrolysis activity"/>
    <property type="evidence" value="ECO:0007669"/>
    <property type="project" value="InterPro"/>
</dbReference>
<comment type="caution">
    <text evidence="6">The sequence shown here is derived from an EMBL/GenBank/DDBJ whole genome shotgun (WGS) entry which is preliminary data.</text>
</comment>
<dbReference type="Gene3D" id="3.40.50.300">
    <property type="entry name" value="P-loop containing nucleotide triphosphate hydrolases"/>
    <property type="match status" value="1"/>
</dbReference>
<organism evidence="6 7">
    <name type="scientific">Thermococcus celericrescens</name>
    <dbReference type="NCBI Taxonomy" id="227598"/>
    <lineage>
        <taxon>Archaea</taxon>
        <taxon>Methanobacteriati</taxon>
        <taxon>Methanobacteriota</taxon>
        <taxon>Thermococci</taxon>
        <taxon>Thermococcales</taxon>
        <taxon>Thermococcaceae</taxon>
        <taxon>Thermococcus</taxon>
    </lineage>
</organism>
<dbReference type="Proteomes" id="UP000053462">
    <property type="component" value="Unassembled WGS sequence"/>
</dbReference>
<keyword evidence="3" id="KW-0547">Nucleotide-binding</keyword>
<dbReference type="SUPFAM" id="SSF52540">
    <property type="entry name" value="P-loop containing nucleoside triphosphate hydrolases"/>
    <property type="match status" value="1"/>
</dbReference>
<dbReference type="PANTHER" id="PTHR42711:SF5">
    <property type="entry name" value="ABC TRANSPORTER ATP-BINDING PROTEIN NATA"/>
    <property type="match status" value="1"/>
</dbReference>
<evidence type="ECO:0000256" key="4">
    <source>
        <dbReference type="ARBA" id="ARBA00022840"/>
    </source>
</evidence>
<keyword evidence="7" id="KW-1185">Reference proteome</keyword>
<evidence type="ECO:0000256" key="1">
    <source>
        <dbReference type="ARBA" id="ARBA00005417"/>
    </source>
</evidence>
<dbReference type="EMBL" id="LLYW01000004">
    <property type="protein sequence ID" value="KUH34552.1"/>
    <property type="molecule type" value="Genomic_DNA"/>
</dbReference>
<dbReference type="InterPro" id="IPR003439">
    <property type="entry name" value="ABC_transporter-like_ATP-bd"/>
</dbReference>
<evidence type="ECO:0000313" key="7">
    <source>
        <dbReference type="Proteomes" id="UP000053462"/>
    </source>
</evidence>
<reference evidence="6 7" key="1">
    <citation type="submission" date="2015-10" db="EMBL/GenBank/DDBJ databases">
        <title>Draft genome sequence of Thermococcus celericrescens strain DSM 17994.</title>
        <authorList>
            <person name="Hong S.-J."/>
            <person name="Park C.-E."/>
            <person name="Shin J.-H."/>
        </authorList>
    </citation>
    <scope>NUCLEOTIDE SEQUENCE [LARGE SCALE GENOMIC DNA]</scope>
    <source>
        <strain evidence="6 7">DSM 17994</strain>
    </source>
</reference>
<feature type="domain" description="ABC transporter" evidence="5">
    <location>
        <begin position="7"/>
        <end position="232"/>
    </location>
</feature>
<evidence type="ECO:0000259" key="5">
    <source>
        <dbReference type="PROSITE" id="PS50893"/>
    </source>
</evidence>
<evidence type="ECO:0000313" key="6">
    <source>
        <dbReference type="EMBL" id="KUH34552.1"/>
    </source>
</evidence>
<sequence>MMEESLIMCKELTKTFGKTRALDRINFSAPSGLIILLGKNGSGKSTLAKIISTLLPYDEGTVKVKGKEINSNKREIRQIISYLPQDNIVEDALTVREIVELYSRLFGESDTKANKLLDNLGLSPYRDTLVGNLSGGLKRRLSILLAFLPDRDIYILDEPFEELDFWGRIKVMELIHHALKKGKSIFLISHTATWLEEIADYILVLHQGKLLYADSPNNLKRAFKDVYAIEMESLSEIKKILKNPHNVTVAINERVSVIGEHHALSNTTKIKNEEIREASISEICAFIMNSAALQQSNFIKKL</sequence>
<dbReference type="InterPro" id="IPR027417">
    <property type="entry name" value="P-loop_NTPase"/>
</dbReference>
<dbReference type="AlphaFoldDB" id="A0A100XZH8"/>
<dbReference type="STRING" id="227598.APY94_01680"/>
<accession>A0A100XZH8</accession>
<dbReference type="Pfam" id="PF00005">
    <property type="entry name" value="ABC_tran"/>
    <property type="match status" value="1"/>
</dbReference>
<gene>
    <name evidence="6" type="ORF">APY94_01680</name>
</gene>
<name>A0A100XZH8_9EURY</name>
<dbReference type="OrthoDB" id="121502at2157"/>
<dbReference type="SMART" id="SM00382">
    <property type="entry name" value="AAA"/>
    <property type="match status" value="1"/>
</dbReference>
<dbReference type="GO" id="GO:0005524">
    <property type="term" value="F:ATP binding"/>
    <property type="evidence" value="ECO:0007669"/>
    <property type="project" value="UniProtKB-KW"/>
</dbReference>
<protein>
    <submittedName>
        <fullName evidence="6">ABC transporter</fullName>
    </submittedName>
</protein>
<evidence type="ECO:0000256" key="2">
    <source>
        <dbReference type="ARBA" id="ARBA00022448"/>
    </source>
</evidence>
<evidence type="ECO:0000256" key="3">
    <source>
        <dbReference type="ARBA" id="ARBA00022741"/>
    </source>
</evidence>
<dbReference type="PROSITE" id="PS50893">
    <property type="entry name" value="ABC_TRANSPORTER_2"/>
    <property type="match status" value="1"/>
</dbReference>
<proteinExistence type="inferred from homology"/>
<dbReference type="InterPro" id="IPR003593">
    <property type="entry name" value="AAA+_ATPase"/>
</dbReference>
<dbReference type="PANTHER" id="PTHR42711">
    <property type="entry name" value="ABC TRANSPORTER ATP-BINDING PROTEIN"/>
    <property type="match status" value="1"/>
</dbReference>